<feature type="domain" description="PFL" evidence="11">
    <location>
        <begin position="1"/>
        <end position="142"/>
    </location>
</feature>
<comment type="similarity">
    <text evidence="2">Belongs to the glycyl radical enzyme (GRE) family. PFL subfamily.</text>
</comment>
<evidence type="ECO:0000256" key="9">
    <source>
        <dbReference type="PROSITE-ProRule" id="PRU00493"/>
    </source>
</evidence>
<reference evidence="12 13" key="1">
    <citation type="submission" date="2020-02" db="EMBL/GenBank/DDBJ databases">
        <title>Draft genome sequence of Haematococcus lacustris strain NIES-144.</title>
        <authorList>
            <person name="Morimoto D."/>
            <person name="Nakagawa S."/>
            <person name="Yoshida T."/>
            <person name="Sawayama S."/>
        </authorList>
    </citation>
    <scope>NUCLEOTIDE SEQUENCE [LARGE SCALE GENOMIC DNA]</scope>
    <source>
        <strain evidence="12 13">NIES-144</strain>
    </source>
</reference>
<dbReference type="InterPro" id="IPR004184">
    <property type="entry name" value="PFL_dom"/>
</dbReference>
<dbReference type="GO" id="GO:0005829">
    <property type="term" value="C:cytosol"/>
    <property type="evidence" value="ECO:0007669"/>
    <property type="project" value="TreeGrafter"/>
</dbReference>
<comment type="subcellular location">
    <subcellularLocation>
        <location evidence="1">Cytoplasm</location>
    </subcellularLocation>
</comment>
<evidence type="ECO:0000256" key="2">
    <source>
        <dbReference type="ARBA" id="ARBA00008375"/>
    </source>
</evidence>
<comment type="catalytic activity">
    <reaction evidence="8">
        <text>formate + acetyl-CoA = pyruvate + CoA</text>
        <dbReference type="Rhea" id="RHEA:11844"/>
        <dbReference type="ChEBI" id="CHEBI:15361"/>
        <dbReference type="ChEBI" id="CHEBI:15740"/>
        <dbReference type="ChEBI" id="CHEBI:57287"/>
        <dbReference type="ChEBI" id="CHEBI:57288"/>
        <dbReference type="EC" id="2.3.1.54"/>
    </reaction>
</comment>
<keyword evidence="4" id="KW-0963">Cytoplasm</keyword>
<dbReference type="SUPFAM" id="SSF51998">
    <property type="entry name" value="PFL-like glycyl radical enzymes"/>
    <property type="match status" value="1"/>
</dbReference>
<dbReference type="PROSITE" id="PS51554">
    <property type="entry name" value="PFL"/>
    <property type="match status" value="1"/>
</dbReference>
<dbReference type="EMBL" id="BLLF01000237">
    <property type="protein sequence ID" value="GFH09476.1"/>
    <property type="molecule type" value="Genomic_DNA"/>
</dbReference>
<organism evidence="12 13">
    <name type="scientific">Haematococcus lacustris</name>
    <name type="common">Green alga</name>
    <name type="synonym">Haematococcus pluvialis</name>
    <dbReference type="NCBI Taxonomy" id="44745"/>
    <lineage>
        <taxon>Eukaryota</taxon>
        <taxon>Viridiplantae</taxon>
        <taxon>Chlorophyta</taxon>
        <taxon>core chlorophytes</taxon>
        <taxon>Chlorophyceae</taxon>
        <taxon>CS clade</taxon>
        <taxon>Chlamydomonadales</taxon>
        <taxon>Haematococcaceae</taxon>
        <taxon>Haematococcus</taxon>
    </lineage>
</organism>
<dbReference type="PANTHER" id="PTHR30191">
    <property type="entry name" value="FORMATE ACETYLTRANSFERASE"/>
    <property type="match status" value="1"/>
</dbReference>
<dbReference type="InterPro" id="IPR001150">
    <property type="entry name" value="Gly_radical"/>
</dbReference>
<dbReference type="AlphaFoldDB" id="A0A699YRC8"/>
<gene>
    <name evidence="12" type="ORF">HaLaN_04625</name>
</gene>
<evidence type="ECO:0000259" key="10">
    <source>
        <dbReference type="PROSITE" id="PS51149"/>
    </source>
</evidence>
<dbReference type="EC" id="2.3.1.54" evidence="3"/>
<evidence type="ECO:0000313" key="12">
    <source>
        <dbReference type="EMBL" id="GFH09476.1"/>
    </source>
</evidence>
<feature type="modified residue" description="Glycine radical" evidence="9">
    <location>
        <position position="252"/>
    </location>
</feature>
<comment type="caution">
    <text evidence="12">The sequence shown here is derived from an EMBL/GenBank/DDBJ whole genome shotgun (WGS) entry which is preliminary data.</text>
</comment>
<dbReference type="Pfam" id="PF01228">
    <property type="entry name" value="Gly_radical"/>
    <property type="match status" value="1"/>
</dbReference>
<keyword evidence="6 9" id="KW-0556">Organic radical</keyword>
<evidence type="ECO:0000256" key="3">
    <source>
        <dbReference type="ARBA" id="ARBA00013214"/>
    </source>
</evidence>
<name>A0A699YRC8_HAELA</name>
<dbReference type="InterPro" id="IPR050244">
    <property type="entry name" value="Auton_GlycylRad_Cofactor"/>
</dbReference>
<dbReference type="Pfam" id="PF02901">
    <property type="entry name" value="PFL-like"/>
    <property type="match status" value="1"/>
</dbReference>
<sequence>MEWLAGLYCNTMNVIHYMHDKYNYERLQMALHDTHVRRLLAFGISGLSVVADSLSAIKYAKVTPILNDKGIAVDFKVEGEFPKYGNDEDKADEIATWVATTFSEKLSKQHTYRNSIPTLSVLTITSNVVYGKKTGSTPDGRKAGQPFAPGANPLHGRDASGALASLNSVAKLPYGACLDGVSNTFCLVPQDRARNLSAVLDGYFQQGGHHLNVNVRRTLPVEMLIPAQVTYTWSYCTLKPAGDEHAMDVWEGGEVGIGSSTGIPDWHPRFSPRNLTISASHWSLCSRTATCAREQITAARRVSLARCVRFSPNTSFGSAHSKVAPGYTPLLHCVLHCVAAAAPTGKATH</sequence>
<protein>
    <recommendedName>
        <fullName evidence="3">formate C-acetyltransferase</fullName>
        <ecNumber evidence="3">2.3.1.54</ecNumber>
    </recommendedName>
</protein>
<dbReference type="Gene3D" id="3.20.70.20">
    <property type="match status" value="1"/>
</dbReference>
<evidence type="ECO:0000256" key="6">
    <source>
        <dbReference type="ARBA" id="ARBA00022818"/>
    </source>
</evidence>
<keyword evidence="5 12" id="KW-0808">Transferase</keyword>
<dbReference type="Proteomes" id="UP000485058">
    <property type="component" value="Unassembled WGS sequence"/>
</dbReference>
<feature type="domain" description="Glycine radical" evidence="10">
    <location>
        <begin position="149"/>
        <end position="279"/>
    </location>
</feature>
<evidence type="ECO:0000256" key="7">
    <source>
        <dbReference type="ARBA" id="ARBA00023315"/>
    </source>
</evidence>
<feature type="non-terminal residue" evidence="12">
    <location>
        <position position="1"/>
    </location>
</feature>
<feature type="non-terminal residue" evidence="12">
    <location>
        <position position="349"/>
    </location>
</feature>
<evidence type="ECO:0000256" key="4">
    <source>
        <dbReference type="ARBA" id="ARBA00022490"/>
    </source>
</evidence>
<evidence type="ECO:0000256" key="8">
    <source>
        <dbReference type="ARBA" id="ARBA00049029"/>
    </source>
</evidence>
<dbReference type="GO" id="GO:0008861">
    <property type="term" value="F:formate C-acetyltransferase activity"/>
    <property type="evidence" value="ECO:0007669"/>
    <property type="project" value="UniProtKB-EC"/>
</dbReference>
<keyword evidence="7" id="KW-0012">Acyltransferase</keyword>
<evidence type="ECO:0000256" key="5">
    <source>
        <dbReference type="ARBA" id="ARBA00022679"/>
    </source>
</evidence>
<dbReference type="PANTHER" id="PTHR30191:SF0">
    <property type="entry name" value="FORMATE ACETYLTRANSFERASE 1"/>
    <property type="match status" value="1"/>
</dbReference>
<evidence type="ECO:0000256" key="1">
    <source>
        <dbReference type="ARBA" id="ARBA00004496"/>
    </source>
</evidence>
<evidence type="ECO:0000313" key="13">
    <source>
        <dbReference type="Proteomes" id="UP000485058"/>
    </source>
</evidence>
<proteinExistence type="inferred from homology"/>
<accession>A0A699YRC8</accession>
<dbReference type="PROSITE" id="PS51149">
    <property type="entry name" value="GLY_RADICAL_2"/>
    <property type="match status" value="1"/>
</dbReference>
<evidence type="ECO:0000259" key="11">
    <source>
        <dbReference type="PROSITE" id="PS51554"/>
    </source>
</evidence>
<keyword evidence="13" id="KW-1185">Reference proteome</keyword>